<reference evidence="3" key="1">
    <citation type="submission" date="2020-08" db="EMBL/GenBank/DDBJ databases">
        <title>Genome public.</title>
        <authorList>
            <person name="Liu C."/>
            <person name="Sun Q."/>
        </authorList>
    </citation>
    <scope>NUCLEOTIDE SEQUENCE</scope>
    <source>
        <strain evidence="3">NSJ-33</strain>
    </source>
</reference>
<protein>
    <submittedName>
        <fullName evidence="3">Glycosyltransferase</fullName>
    </submittedName>
</protein>
<evidence type="ECO:0000259" key="2">
    <source>
        <dbReference type="Pfam" id="PF13439"/>
    </source>
</evidence>
<accession>A0A926E768</accession>
<evidence type="ECO:0000259" key="1">
    <source>
        <dbReference type="Pfam" id="PF00534"/>
    </source>
</evidence>
<dbReference type="AlphaFoldDB" id="A0A926E768"/>
<organism evidence="3 4">
    <name type="scientific">Fumia xinanensis</name>
    <dbReference type="NCBI Taxonomy" id="2763659"/>
    <lineage>
        <taxon>Bacteria</taxon>
        <taxon>Bacillati</taxon>
        <taxon>Bacillota</taxon>
        <taxon>Clostridia</taxon>
        <taxon>Eubacteriales</taxon>
        <taxon>Oscillospiraceae</taxon>
        <taxon>Fumia</taxon>
    </lineage>
</organism>
<comment type="caution">
    <text evidence="3">The sequence shown here is derived from an EMBL/GenBank/DDBJ whole genome shotgun (WGS) entry which is preliminary data.</text>
</comment>
<dbReference type="PANTHER" id="PTHR12526:SF637">
    <property type="entry name" value="GLYCOSYLTRANSFERASE EPSF-RELATED"/>
    <property type="match status" value="1"/>
</dbReference>
<evidence type="ECO:0000313" key="3">
    <source>
        <dbReference type="EMBL" id="MBC8560853.1"/>
    </source>
</evidence>
<dbReference type="RefSeq" id="WP_249296150.1">
    <property type="nucleotide sequence ID" value="NZ_JACRSV010000005.1"/>
</dbReference>
<dbReference type="InterPro" id="IPR001296">
    <property type="entry name" value="Glyco_trans_1"/>
</dbReference>
<dbReference type="GO" id="GO:0016757">
    <property type="term" value="F:glycosyltransferase activity"/>
    <property type="evidence" value="ECO:0007669"/>
    <property type="project" value="InterPro"/>
</dbReference>
<name>A0A926E768_9FIRM</name>
<keyword evidence="4" id="KW-1185">Reference proteome</keyword>
<dbReference type="Gene3D" id="3.40.50.2000">
    <property type="entry name" value="Glycogen Phosphorylase B"/>
    <property type="match status" value="2"/>
</dbReference>
<sequence>MKKTKILMGIIGKGNGGLSTYAVNLFRKLDSDVFDCTFLSNDPHPYFEKDIKELGGHLKVIAARNRHPKQHRDDLRRIMAEEQFDVCHIHLSSDSNICPLVEAKRARIPIVIAHCHSAKVEGSLYPKVLHRFNKPKVQKMDIIRLACSKAAGEFAYGDAPFTVANNGIDLKKFDFDYQIREKTRKDIGVSDRFVIGQLGRLVPVKNHEFSLKVFAEVLKRHSRSSFLIVGGGPLEQSLKEKVSELGIEDKVIFTGNVRNPQDYLNAMDCMMLPSLFEGFPLTIVEAVCSGLPCFISDTVTREVEISDLVQFISLGEGPESVAKKVLKAKDIERTSQAELLKALHYDSDELVKDMERCYLNQMTGGE</sequence>
<dbReference type="Pfam" id="PF00534">
    <property type="entry name" value="Glycos_transf_1"/>
    <property type="match status" value="1"/>
</dbReference>
<evidence type="ECO:0000313" key="4">
    <source>
        <dbReference type="Proteomes" id="UP000610760"/>
    </source>
</evidence>
<dbReference type="Pfam" id="PF13439">
    <property type="entry name" value="Glyco_transf_4"/>
    <property type="match status" value="1"/>
</dbReference>
<proteinExistence type="predicted"/>
<gene>
    <name evidence="3" type="ORF">H8710_12335</name>
</gene>
<dbReference type="Proteomes" id="UP000610760">
    <property type="component" value="Unassembled WGS sequence"/>
</dbReference>
<feature type="domain" description="Glycosyl transferase family 1" evidence="1">
    <location>
        <begin position="180"/>
        <end position="332"/>
    </location>
</feature>
<dbReference type="PANTHER" id="PTHR12526">
    <property type="entry name" value="GLYCOSYLTRANSFERASE"/>
    <property type="match status" value="1"/>
</dbReference>
<dbReference type="EMBL" id="JACRSV010000005">
    <property type="protein sequence ID" value="MBC8560853.1"/>
    <property type="molecule type" value="Genomic_DNA"/>
</dbReference>
<dbReference type="SUPFAM" id="SSF53756">
    <property type="entry name" value="UDP-Glycosyltransferase/glycogen phosphorylase"/>
    <property type="match status" value="1"/>
</dbReference>
<dbReference type="InterPro" id="IPR028098">
    <property type="entry name" value="Glyco_trans_4-like_N"/>
</dbReference>
<feature type="domain" description="Glycosyltransferase subfamily 4-like N-terminal" evidence="2">
    <location>
        <begin position="16"/>
        <end position="171"/>
    </location>
</feature>